<evidence type="ECO:0008006" key="4">
    <source>
        <dbReference type="Google" id="ProtNLM"/>
    </source>
</evidence>
<keyword evidence="2" id="KW-0732">Signal</keyword>
<reference evidence="3" key="1">
    <citation type="submission" date="2021-01" db="EMBL/GenBank/DDBJ databases">
        <authorList>
            <person name="Corre E."/>
            <person name="Pelletier E."/>
            <person name="Niang G."/>
            <person name="Scheremetjew M."/>
            <person name="Finn R."/>
            <person name="Kale V."/>
            <person name="Holt S."/>
            <person name="Cochrane G."/>
            <person name="Meng A."/>
            <person name="Brown T."/>
            <person name="Cohen L."/>
        </authorList>
    </citation>
    <scope>NUCLEOTIDE SEQUENCE</scope>
    <source>
        <strain evidence="3">CCMP3105</strain>
    </source>
</reference>
<keyword evidence="1" id="KW-1133">Transmembrane helix</keyword>
<proteinExistence type="predicted"/>
<gene>
    <name evidence="3" type="ORF">AMON00008_LOCUS28123</name>
</gene>
<protein>
    <recommendedName>
        <fullName evidence="4">EGF-like domain-containing protein</fullName>
    </recommendedName>
</protein>
<name>A0A7S4R049_9DINO</name>
<dbReference type="AlphaFoldDB" id="A0A7S4R049"/>
<sequence>MVARMQPLVVVVVSALLQPAAAWGRCSAGPVGTCAVLPCYWHHGPTRCVGNECMCMDGYCEMGSAIKRCRAQVGTCNVLPCNWHHGGVAAVECINGACLCHTGYHNDGNDVCARGWWPPTMLAAMNGTQRLAALPYNEPNDEDLTQKYVNTLADHAPLMLGAFLVLSLAFVVLTKARRAPALTSVVEESLYKPLADADKDATQASA</sequence>
<accession>A0A7S4R049</accession>
<dbReference type="EMBL" id="HBNR01040584">
    <property type="protein sequence ID" value="CAE4599103.1"/>
    <property type="molecule type" value="Transcribed_RNA"/>
</dbReference>
<feature type="chain" id="PRO_5030567126" description="EGF-like domain-containing protein" evidence="2">
    <location>
        <begin position="23"/>
        <end position="206"/>
    </location>
</feature>
<keyword evidence="1" id="KW-0472">Membrane</keyword>
<evidence type="ECO:0000256" key="1">
    <source>
        <dbReference type="SAM" id="Phobius"/>
    </source>
</evidence>
<feature type="transmembrane region" description="Helical" evidence="1">
    <location>
        <begin position="156"/>
        <end position="174"/>
    </location>
</feature>
<organism evidence="3">
    <name type="scientific">Alexandrium monilatum</name>
    <dbReference type="NCBI Taxonomy" id="311494"/>
    <lineage>
        <taxon>Eukaryota</taxon>
        <taxon>Sar</taxon>
        <taxon>Alveolata</taxon>
        <taxon>Dinophyceae</taxon>
        <taxon>Gonyaulacales</taxon>
        <taxon>Pyrocystaceae</taxon>
        <taxon>Alexandrium</taxon>
    </lineage>
</organism>
<feature type="signal peptide" evidence="2">
    <location>
        <begin position="1"/>
        <end position="22"/>
    </location>
</feature>
<evidence type="ECO:0000256" key="2">
    <source>
        <dbReference type="SAM" id="SignalP"/>
    </source>
</evidence>
<keyword evidence="1" id="KW-0812">Transmembrane</keyword>
<evidence type="ECO:0000313" key="3">
    <source>
        <dbReference type="EMBL" id="CAE4599103.1"/>
    </source>
</evidence>